<proteinExistence type="predicted"/>
<feature type="compositionally biased region" description="Basic and acidic residues" evidence="1">
    <location>
        <begin position="135"/>
        <end position="147"/>
    </location>
</feature>
<evidence type="ECO:0000313" key="3">
    <source>
        <dbReference type="Proteomes" id="UP000499080"/>
    </source>
</evidence>
<comment type="caution">
    <text evidence="2">The sequence shown here is derived from an EMBL/GenBank/DDBJ whole genome shotgun (WGS) entry which is preliminary data.</text>
</comment>
<protein>
    <submittedName>
        <fullName evidence="2">Uncharacterized protein</fullName>
    </submittedName>
</protein>
<dbReference type="Proteomes" id="UP000499080">
    <property type="component" value="Unassembled WGS sequence"/>
</dbReference>
<dbReference type="EMBL" id="BGPR01006177">
    <property type="protein sequence ID" value="GBN16683.1"/>
    <property type="molecule type" value="Genomic_DNA"/>
</dbReference>
<reference evidence="2 3" key="1">
    <citation type="journal article" date="2019" name="Sci. Rep.">
        <title>Orb-weaving spider Araneus ventricosus genome elucidates the spidroin gene catalogue.</title>
        <authorList>
            <person name="Kono N."/>
            <person name="Nakamura H."/>
            <person name="Ohtoshi R."/>
            <person name="Moran D.A.P."/>
            <person name="Shinohara A."/>
            <person name="Yoshida Y."/>
            <person name="Fujiwara M."/>
            <person name="Mori M."/>
            <person name="Tomita M."/>
            <person name="Arakawa K."/>
        </authorList>
    </citation>
    <scope>NUCLEOTIDE SEQUENCE [LARGE SCALE GENOMIC DNA]</scope>
</reference>
<sequence>MPASEYRRVSKPGPDVDDVGKPTLVSKESSLPFGPDSDRDRLVSDHPFHIASPAPLVRLDDSSGRDEIPLVQPEPRVESICISPQTLVEREISERESRRVHVVVPKFGLQNIDPARVPDLDDGYFERQSSLSVSDPRDFGRVVDPHD</sequence>
<keyword evidence="3" id="KW-1185">Reference proteome</keyword>
<feature type="region of interest" description="Disordered" evidence="1">
    <location>
        <begin position="1"/>
        <end position="44"/>
    </location>
</feature>
<gene>
    <name evidence="2" type="ORF">AVEN_224689_1</name>
</gene>
<name>A0A4Y2LRL9_ARAVE</name>
<evidence type="ECO:0000256" key="1">
    <source>
        <dbReference type="SAM" id="MobiDB-lite"/>
    </source>
</evidence>
<organism evidence="2 3">
    <name type="scientific">Araneus ventricosus</name>
    <name type="common">Orbweaver spider</name>
    <name type="synonym">Epeira ventricosa</name>
    <dbReference type="NCBI Taxonomy" id="182803"/>
    <lineage>
        <taxon>Eukaryota</taxon>
        <taxon>Metazoa</taxon>
        <taxon>Ecdysozoa</taxon>
        <taxon>Arthropoda</taxon>
        <taxon>Chelicerata</taxon>
        <taxon>Arachnida</taxon>
        <taxon>Araneae</taxon>
        <taxon>Araneomorphae</taxon>
        <taxon>Entelegynae</taxon>
        <taxon>Araneoidea</taxon>
        <taxon>Araneidae</taxon>
        <taxon>Araneus</taxon>
    </lineage>
</organism>
<feature type="region of interest" description="Disordered" evidence="1">
    <location>
        <begin position="128"/>
        <end position="147"/>
    </location>
</feature>
<evidence type="ECO:0000313" key="2">
    <source>
        <dbReference type="EMBL" id="GBN16683.1"/>
    </source>
</evidence>
<dbReference type="AlphaFoldDB" id="A0A4Y2LRL9"/>
<accession>A0A4Y2LRL9</accession>